<dbReference type="AlphaFoldDB" id="A0A240C3L7"/>
<keyword evidence="1" id="KW-0732">Signal</keyword>
<dbReference type="RefSeq" id="WP_095097966.1">
    <property type="nucleotide sequence ID" value="NZ_CAMIQD010000001.1"/>
</dbReference>
<keyword evidence="4" id="KW-1185">Reference proteome</keyword>
<sequence>MKRLIPTLLCSLLCSLLAASLGAQAATPKDTLVVAGSLEGIISLDPAESFETVSSANLVNLYQRLLAPDRAAPQTLAPDAAGSWQAGADGHSLIFTLKADQRFASGNPLRPEDVIFSLARAVKLNKAPSFILGEFGWTPANVESQLKKLGDNQLQLSWPANIGSELALRLLTAPVASIVDEKLLSEHAQQGDYGNGWLRNHSAGSGPYRVSNYVPHEVLLLSRNDRAQPRAKLKTVLLKNVSDAGTRRLLLLKGDADVAYDLGADQFESLRKARGVRIEQQDSPKVYYLGFNTGSKQNPALGKPALWQAARWLVDYQAIADRLLKGQYRVHQAFLPQGLDGAIADQPFKLDVAKAKRILHDAGIAEGTRLDLIVINQPPYTDIAQALQASFAKAGLQLDIHPVVESDLWGRMRSRDFQAIFTYWGADYLDPNTNASAFAYNVPNGPKTLAWRTQWTIPAISAETRAAAAEGDAAKRSARYGVLQRELQASSPYVVALQGQTLVALRDNVRDARVDIANSMLYLDKVSK</sequence>
<dbReference type="Proteomes" id="UP000215134">
    <property type="component" value="Chromosome 1"/>
</dbReference>
<dbReference type="KEGG" id="sfj:SAMEA4384070_2928"/>
<protein>
    <submittedName>
        <fullName evidence="3">Dipeptide-binding protein</fullName>
    </submittedName>
</protein>
<dbReference type="GeneID" id="75028076"/>
<dbReference type="CDD" id="cd08512">
    <property type="entry name" value="PBP2_NikA_DppA_OppA_like_7"/>
    <property type="match status" value="1"/>
</dbReference>
<dbReference type="GO" id="GO:0030288">
    <property type="term" value="C:outer membrane-bounded periplasmic space"/>
    <property type="evidence" value="ECO:0007669"/>
    <property type="project" value="UniProtKB-ARBA"/>
</dbReference>
<dbReference type="Gene3D" id="3.10.105.10">
    <property type="entry name" value="Dipeptide-binding Protein, Domain 3"/>
    <property type="match status" value="1"/>
</dbReference>
<feature type="chain" id="PRO_5013122690" evidence="1">
    <location>
        <begin position="26"/>
        <end position="528"/>
    </location>
</feature>
<dbReference type="PIRSF" id="PIRSF002741">
    <property type="entry name" value="MppA"/>
    <property type="match status" value="1"/>
</dbReference>
<dbReference type="EMBL" id="LT906479">
    <property type="protein sequence ID" value="SNW02711.1"/>
    <property type="molecule type" value="Genomic_DNA"/>
</dbReference>
<proteinExistence type="predicted"/>
<feature type="domain" description="Solute-binding protein family 5" evidence="2">
    <location>
        <begin position="76"/>
        <end position="442"/>
    </location>
</feature>
<dbReference type="SUPFAM" id="SSF53850">
    <property type="entry name" value="Periplasmic binding protein-like II"/>
    <property type="match status" value="1"/>
</dbReference>
<dbReference type="Pfam" id="PF00496">
    <property type="entry name" value="SBP_bac_5"/>
    <property type="match status" value="1"/>
</dbReference>
<reference evidence="3 4" key="1">
    <citation type="submission" date="2017-06" db="EMBL/GenBank/DDBJ databases">
        <authorList>
            <consortium name="Pathogen Informatics"/>
        </authorList>
    </citation>
    <scope>NUCLEOTIDE SEQUENCE [LARGE SCALE GENOMIC DNA]</scope>
    <source>
        <strain evidence="3 4">NCTC12148</strain>
    </source>
</reference>
<evidence type="ECO:0000313" key="3">
    <source>
        <dbReference type="EMBL" id="SNW02711.1"/>
    </source>
</evidence>
<evidence type="ECO:0000313" key="4">
    <source>
        <dbReference type="Proteomes" id="UP000215134"/>
    </source>
</evidence>
<feature type="signal peptide" evidence="1">
    <location>
        <begin position="1"/>
        <end position="25"/>
    </location>
</feature>
<dbReference type="GO" id="GO:1904680">
    <property type="term" value="F:peptide transmembrane transporter activity"/>
    <property type="evidence" value="ECO:0007669"/>
    <property type="project" value="TreeGrafter"/>
</dbReference>
<accession>A0A240C3L7</accession>
<dbReference type="STRING" id="1411141.GCA_001590885_00197"/>
<name>A0A240C3L7_SERFI</name>
<evidence type="ECO:0000259" key="2">
    <source>
        <dbReference type="Pfam" id="PF00496"/>
    </source>
</evidence>
<dbReference type="InterPro" id="IPR000914">
    <property type="entry name" value="SBP_5_dom"/>
</dbReference>
<dbReference type="InterPro" id="IPR030678">
    <property type="entry name" value="Peptide/Ni-bd"/>
</dbReference>
<dbReference type="PANTHER" id="PTHR30290">
    <property type="entry name" value="PERIPLASMIC BINDING COMPONENT OF ABC TRANSPORTER"/>
    <property type="match status" value="1"/>
</dbReference>
<evidence type="ECO:0000256" key="1">
    <source>
        <dbReference type="SAM" id="SignalP"/>
    </source>
</evidence>
<dbReference type="Gene3D" id="3.90.76.10">
    <property type="entry name" value="Dipeptide-binding Protein, Domain 1"/>
    <property type="match status" value="1"/>
</dbReference>
<dbReference type="GO" id="GO:0015833">
    <property type="term" value="P:peptide transport"/>
    <property type="evidence" value="ECO:0007669"/>
    <property type="project" value="TreeGrafter"/>
</dbReference>
<dbReference type="Gene3D" id="3.40.190.10">
    <property type="entry name" value="Periplasmic binding protein-like II"/>
    <property type="match status" value="1"/>
</dbReference>
<dbReference type="InterPro" id="IPR039424">
    <property type="entry name" value="SBP_5"/>
</dbReference>
<dbReference type="GO" id="GO:0043190">
    <property type="term" value="C:ATP-binding cassette (ABC) transporter complex"/>
    <property type="evidence" value="ECO:0007669"/>
    <property type="project" value="InterPro"/>
</dbReference>
<gene>
    <name evidence="3" type="primary">dppA_6</name>
    <name evidence="3" type="ORF">SAMEA4384070_02928</name>
</gene>
<organism evidence="3 4">
    <name type="scientific">Serratia ficaria</name>
    <dbReference type="NCBI Taxonomy" id="61651"/>
    <lineage>
        <taxon>Bacteria</taxon>
        <taxon>Pseudomonadati</taxon>
        <taxon>Pseudomonadota</taxon>
        <taxon>Gammaproteobacteria</taxon>
        <taxon>Enterobacterales</taxon>
        <taxon>Yersiniaceae</taxon>
        <taxon>Serratia</taxon>
    </lineage>
</organism>
<dbReference type="OrthoDB" id="9801912at2"/>